<keyword evidence="1" id="KW-1133">Transmembrane helix</keyword>
<dbReference type="AlphaFoldDB" id="A0A1G2LRY1"/>
<gene>
    <name evidence="2" type="ORF">A2909_00040</name>
</gene>
<name>A0A1G2LRY1_9BACT</name>
<comment type="caution">
    <text evidence="2">The sequence shown here is derived from an EMBL/GenBank/DDBJ whole genome shotgun (WGS) entry which is preliminary data.</text>
</comment>
<evidence type="ECO:0000256" key="1">
    <source>
        <dbReference type="SAM" id="Phobius"/>
    </source>
</evidence>
<reference evidence="2 3" key="1">
    <citation type="journal article" date="2016" name="Nat. Commun.">
        <title>Thousands of microbial genomes shed light on interconnected biogeochemical processes in an aquifer system.</title>
        <authorList>
            <person name="Anantharaman K."/>
            <person name="Brown C.T."/>
            <person name="Hug L.A."/>
            <person name="Sharon I."/>
            <person name="Castelle C.J."/>
            <person name="Probst A.J."/>
            <person name="Thomas B.C."/>
            <person name="Singh A."/>
            <person name="Wilkins M.J."/>
            <person name="Karaoz U."/>
            <person name="Brodie E.L."/>
            <person name="Williams K.H."/>
            <person name="Hubbard S.S."/>
            <person name="Banfield J.F."/>
        </authorList>
    </citation>
    <scope>NUCLEOTIDE SEQUENCE [LARGE SCALE GENOMIC DNA]</scope>
</reference>
<dbReference type="Proteomes" id="UP000178302">
    <property type="component" value="Unassembled WGS sequence"/>
</dbReference>
<evidence type="ECO:0000313" key="3">
    <source>
        <dbReference type="Proteomes" id="UP000178302"/>
    </source>
</evidence>
<keyword evidence="1" id="KW-0812">Transmembrane</keyword>
<accession>A0A1G2LRY1</accession>
<feature type="transmembrane region" description="Helical" evidence="1">
    <location>
        <begin position="6"/>
        <end position="25"/>
    </location>
</feature>
<keyword evidence="1" id="KW-0472">Membrane</keyword>
<proteinExistence type="predicted"/>
<protein>
    <submittedName>
        <fullName evidence="2">Uncharacterized protein</fullName>
    </submittedName>
</protein>
<sequence length="387" mass="42923">MNNRNITAVIAGIIIFILAFLVWVWTASLKEIKEPTAKFPEIGNQEKIGVLDSRENPAFSSAGETLVGESRWQPMEIQIEDNLFKKEFEKLVYDFSEVKLDASAVQPKTSSAEILSDEELFNLAYPDYYLDYLNDMKDIMAESGFLDASTAPKWINFTSEDEVTAFLDIFIIFLAQEGTITAEQLKDFQKGIHITLRDLNEREKILRQQKLLKSRFFKKYFSLRVKMLDSAIKQQVYKLFANKAFAFVEGSTPEIPTNGGGGGGVIMIDIPNVGTIIYVPGMPFPILVPEPIMDFLKPAIGQITGKIPGISSIPGLGGGKCKKDSYSGECYQEKNSGYSSVGSNLWAPCCNCEQKVGNKCRPVGCLNKVCEGKNAIWHPQTGICGCG</sequence>
<dbReference type="EMBL" id="MHQZ01000011">
    <property type="protein sequence ID" value="OHA14408.1"/>
    <property type="molecule type" value="Genomic_DNA"/>
</dbReference>
<organism evidence="2 3">
    <name type="scientific">Candidatus Tagabacteria bacterium RIFCSPLOWO2_01_FULL_39_11</name>
    <dbReference type="NCBI Taxonomy" id="1802295"/>
    <lineage>
        <taxon>Bacteria</taxon>
        <taxon>Candidatus Tagaibacteriota</taxon>
    </lineage>
</organism>
<evidence type="ECO:0000313" key="2">
    <source>
        <dbReference type="EMBL" id="OHA14408.1"/>
    </source>
</evidence>